<feature type="region of interest" description="Disordered" evidence="1">
    <location>
        <begin position="1"/>
        <end position="22"/>
    </location>
</feature>
<comment type="caution">
    <text evidence="2">The sequence shown here is derived from an EMBL/GenBank/DDBJ whole genome shotgun (WGS) entry which is preliminary data.</text>
</comment>
<dbReference type="EMBL" id="VSSQ01009039">
    <property type="protein sequence ID" value="MPM40544.1"/>
    <property type="molecule type" value="Genomic_DNA"/>
</dbReference>
<feature type="region of interest" description="Disordered" evidence="1">
    <location>
        <begin position="70"/>
        <end position="106"/>
    </location>
</feature>
<sequence length="174" mass="19243">MGGGALLRRDPVALLPPDREHRVGHQPPVRVVEVGGVVVAIEHGELGAVDRAELIARDAEHQRHQRVELDQRVTPILRPPQRRVRRPSGSDSSQCRSVRSIRPDDPRIAGEGRLVDVLPQLRKRVGEAIEPERTEEEFGAESLVRDGGEPVDNGLTDVGLWRRANREVAKNGGK</sequence>
<evidence type="ECO:0000256" key="1">
    <source>
        <dbReference type="SAM" id="MobiDB-lite"/>
    </source>
</evidence>
<feature type="region of interest" description="Disordered" evidence="1">
    <location>
        <begin position="132"/>
        <end position="156"/>
    </location>
</feature>
<reference evidence="2" key="1">
    <citation type="submission" date="2019-08" db="EMBL/GenBank/DDBJ databases">
        <authorList>
            <person name="Kucharzyk K."/>
            <person name="Murdoch R.W."/>
            <person name="Higgins S."/>
            <person name="Loffler F."/>
        </authorList>
    </citation>
    <scope>NUCLEOTIDE SEQUENCE</scope>
</reference>
<feature type="compositionally biased region" description="Basic and acidic residues" evidence="1">
    <location>
        <begin position="7"/>
        <end position="22"/>
    </location>
</feature>
<proteinExistence type="predicted"/>
<protein>
    <submittedName>
        <fullName evidence="2">Uncharacterized protein</fullName>
    </submittedName>
</protein>
<name>A0A644ZSG6_9ZZZZ</name>
<gene>
    <name evidence="2" type="ORF">SDC9_87188</name>
</gene>
<accession>A0A644ZSG6</accession>
<evidence type="ECO:0000313" key="2">
    <source>
        <dbReference type="EMBL" id="MPM40544.1"/>
    </source>
</evidence>
<organism evidence="2">
    <name type="scientific">bioreactor metagenome</name>
    <dbReference type="NCBI Taxonomy" id="1076179"/>
    <lineage>
        <taxon>unclassified sequences</taxon>
        <taxon>metagenomes</taxon>
        <taxon>ecological metagenomes</taxon>
    </lineage>
</organism>
<dbReference type="AlphaFoldDB" id="A0A644ZSG6"/>